<accession>A0ABQ7WKP1</accession>
<gene>
    <name evidence="2" type="ORF">KY290_000898</name>
</gene>
<dbReference type="Proteomes" id="UP000826656">
    <property type="component" value="Unassembled WGS sequence"/>
</dbReference>
<dbReference type="EMBL" id="JAIVGD010000001">
    <property type="protein sequence ID" value="KAH0781300.1"/>
    <property type="molecule type" value="Genomic_DNA"/>
</dbReference>
<reference evidence="2 3" key="1">
    <citation type="journal article" date="2021" name="bioRxiv">
        <title>Chromosome-scale and haplotype-resolved genome assembly of a tetraploid potato cultivar.</title>
        <authorList>
            <person name="Sun H."/>
            <person name="Jiao W.-B."/>
            <person name="Krause K."/>
            <person name="Campoy J.A."/>
            <person name="Goel M."/>
            <person name="Folz-Donahue K."/>
            <person name="Kukat C."/>
            <person name="Huettel B."/>
            <person name="Schneeberger K."/>
        </authorList>
    </citation>
    <scope>NUCLEOTIDE SEQUENCE [LARGE SCALE GENOMIC DNA]</scope>
    <source>
        <strain evidence="2">SolTubOtavaFocal</strain>
        <tissue evidence="2">Leaves</tissue>
    </source>
</reference>
<keyword evidence="3" id="KW-1185">Reference proteome</keyword>
<evidence type="ECO:0000256" key="1">
    <source>
        <dbReference type="SAM" id="MobiDB-lite"/>
    </source>
</evidence>
<feature type="region of interest" description="Disordered" evidence="1">
    <location>
        <begin position="87"/>
        <end position="106"/>
    </location>
</feature>
<comment type="caution">
    <text evidence="2">The sequence shown here is derived from an EMBL/GenBank/DDBJ whole genome shotgun (WGS) entry which is preliminary data.</text>
</comment>
<dbReference type="PANTHER" id="PTHR35692:SF1">
    <property type="entry name" value="F26F24.11"/>
    <property type="match status" value="1"/>
</dbReference>
<proteinExistence type="predicted"/>
<dbReference type="PANTHER" id="PTHR35692">
    <property type="entry name" value="F26F24.11"/>
    <property type="match status" value="1"/>
</dbReference>
<organism evidence="2 3">
    <name type="scientific">Solanum tuberosum</name>
    <name type="common">Potato</name>
    <dbReference type="NCBI Taxonomy" id="4113"/>
    <lineage>
        <taxon>Eukaryota</taxon>
        <taxon>Viridiplantae</taxon>
        <taxon>Streptophyta</taxon>
        <taxon>Embryophyta</taxon>
        <taxon>Tracheophyta</taxon>
        <taxon>Spermatophyta</taxon>
        <taxon>Magnoliopsida</taxon>
        <taxon>eudicotyledons</taxon>
        <taxon>Gunneridae</taxon>
        <taxon>Pentapetalae</taxon>
        <taxon>asterids</taxon>
        <taxon>lamiids</taxon>
        <taxon>Solanales</taxon>
        <taxon>Solanaceae</taxon>
        <taxon>Solanoideae</taxon>
        <taxon>Solaneae</taxon>
        <taxon>Solanum</taxon>
    </lineage>
</organism>
<protein>
    <submittedName>
        <fullName evidence="2">Uncharacterized protein</fullName>
    </submittedName>
</protein>
<feature type="compositionally biased region" description="Basic and acidic residues" evidence="1">
    <location>
        <begin position="87"/>
        <end position="103"/>
    </location>
</feature>
<evidence type="ECO:0000313" key="3">
    <source>
        <dbReference type="Proteomes" id="UP000826656"/>
    </source>
</evidence>
<evidence type="ECO:0000313" key="2">
    <source>
        <dbReference type="EMBL" id="KAH0781300.1"/>
    </source>
</evidence>
<name>A0ABQ7WKP1_SOLTU</name>
<sequence length="175" mass="20340">MADFSLLSDSDKEKAVEELLSQPMDQSVPEQVAPTNCFTDSVFPNQLETHFRKLKIPSYYSDNSKTFYCCKKFQEFRFLRVPKHPYNDENEKIEGSPGEEKGSEVNLEDGFVEKQSKSKSIFSSKNQEKLMKNAMEEQEKINREAEKIVKWAKQAYARIDVSIIEDELSDDDKFK</sequence>